<protein>
    <submittedName>
        <fullName evidence="2">Uncharacterized protein</fullName>
    </submittedName>
</protein>
<organism evidence="2 3">
    <name type="scientific">Mycobacterium intracellulare (strain ATCC 13950 / DSM 43223 / JCM 6384 / NCTC 13025 / 3600)</name>
    <dbReference type="NCBI Taxonomy" id="487521"/>
    <lineage>
        <taxon>Bacteria</taxon>
        <taxon>Bacillati</taxon>
        <taxon>Actinomycetota</taxon>
        <taxon>Actinomycetes</taxon>
        <taxon>Mycobacteriales</taxon>
        <taxon>Mycobacteriaceae</taxon>
        <taxon>Mycobacterium</taxon>
        <taxon>Mycobacterium avium complex (MAC)</taxon>
    </lineage>
</organism>
<name>H8IT32_MYCIA</name>
<dbReference type="HOGENOM" id="CLU_2423758_0_0_11"/>
<evidence type="ECO:0000313" key="3">
    <source>
        <dbReference type="Proteomes" id="UP000008004"/>
    </source>
</evidence>
<dbReference type="KEGG" id="mia:OCU_20530"/>
<accession>H8IT32</accession>
<evidence type="ECO:0000256" key="1">
    <source>
        <dbReference type="SAM" id="MobiDB-lite"/>
    </source>
</evidence>
<proteinExistence type="predicted"/>
<sequence>MGRGWRRGTSDALQRDVAARAIADEHVASRRKDIPARSGPHGQRGGRNGRSLGRHGRHLSSPVSSIGSRRQAPVARSVTCLPALAVRSPAL</sequence>
<feature type="region of interest" description="Disordered" evidence="1">
    <location>
        <begin position="23"/>
        <end position="79"/>
    </location>
</feature>
<feature type="compositionally biased region" description="Basic and acidic residues" evidence="1">
    <location>
        <begin position="23"/>
        <end position="35"/>
    </location>
</feature>
<dbReference type="Proteomes" id="UP000008004">
    <property type="component" value="Chromosome"/>
</dbReference>
<dbReference type="EMBL" id="CP003322">
    <property type="protein sequence ID" value="AFC43272.1"/>
    <property type="molecule type" value="Genomic_DNA"/>
</dbReference>
<reference evidence="2 3" key="1">
    <citation type="journal article" date="2012" name="J. Bacteriol.">
        <title>Complete genome sequence of Mycobacterium intracellulare strain ATCC 13950T.</title>
        <authorList>
            <person name="Kim B.J."/>
            <person name="Choi B.S."/>
            <person name="Lim J.S."/>
            <person name="Choi I.Y."/>
            <person name="Lee J.H."/>
            <person name="Chun J."/>
            <person name="Kook Y.H."/>
            <person name="Kim B.J."/>
        </authorList>
    </citation>
    <scope>NUCLEOTIDE SEQUENCE [LARGE SCALE GENOMIC DNA]</scope>
    <source>
        <strain evidence="3">ATCC 13950 / DSM 43223 / JCM 6384 / NCTC 13025 / 3600</strain>
    </source>
</reference>
<gene>
    <name evidence="2" type="ordered locus">OCU_20530</name>
</gene>
<evidence type="ECO:0000313" key="2">
    <source>
        <dbReference type="EMBL" id="AFC43272.1"/>
    </source>
</evidence>
<dbReference type="AlphaFoldDB" id="H8IT32"/>